<dbReference type="KEGG" id="cti:RALTA_B1862"/>
<name>B3RC20_CUPTR</name>
<dbReference type="HOGENOM" id="CLU_3006613_0_0_4"/>
<keyword evidence="2" id="KW-1185">Reference proteome</keyword>
<gene>
    <name evidence="1" type="ordered locus">RALTA_B1862</name>
</gene>
<sequence>MQRVRSSRDHVRRGHVVVLAAASGRIQWIQRVACDVRNTAARPQRDRSGSPGGSVL</sequence>
<organism evidence="1 2">
    <name type="scientific">Cupriavidus taiwanensis (strain DSM 17343 / BCRC 17206 / CCUG 44338 / CIP 107171 / LMG 19424 / R1)</name>
    <name type="common">Ralstonia taiwanensis (strain LMG 19424)</name>
    <dbReference type="NCBI Taxonomy" id="977880"/>
    <lineage>
        <taxon>Bacteria</taxon>
        <taxon>Pseudomonadati</taxon>
        <taxon>Pseudomonadota</taxon>
        <taxon>Betaproteobacteria</taxon>
        <taxon>Burkholderiales</taxon>
        <taxon>Burkholderiaceae</taxon>
        <taxon>Cupriavidus</taxon>
    </lineage>
</organism>
<proteinExistence type="predicted"/>
<protein>
    <submittedName>
        <fullName evidence="1">Uncharacterized protein</fullName>
    </submittedName>
</protein>
<dbReference type="EMBL" id="CU633750">
    <property type="protein sequence ID" value="CAQ72445.1"/>
    <property type="molecule type" value="Genomic_DNA"/>
</dbReference>
<dbReference type="Proteomes" id="UP000001692">
    <property type="component" value="Chromosome 2"/>
</dbReference>
<dbReference type="AlphaFoldDB" id="B3RC20"/>
<evidence type="ECO:0000313" key="1">
    <source>
        <dbReference type="EMBL" id="CAQ72445.1"/>
    </source>
</evidence>
<reference evidence="1 2" key="1">
    <citation type="journal article" date="2008" name="Genome Res.">
        <title>Genome sequence of the beta-rhizobium Cupriavidus taiwanensis and comparative genomics of rhizobia.</title>
        <authorList>
            <person name="Amadou C."/>
            <person name="Pascal G."/>
            <person name="Mangenot S."/>
            <person name="Glew M."/>
            <person name="Bontemps C."/>
            <person name="Capela D."/>
            <person name="Carrere S."/>
            <person name="Cruveiller S."/>
            <person name="Dossat C."/>
            <person name="Lajus A."/>
            <person name="Marchetti M."/>
            <person name="Poinsot V."/>
            <person name="Rouy Z."/>
            <person name="Servin B."/>
            <person name="Saad M."/>
            <person name="Schenowitz C."/>
            <person name="Barbe V."/>
            <person name="Batut J."/>
            <person name="Medigue C."/>
            <person name="Masson-Boivin C."/>
        </authorList>
    </citation>
    <scope>NUCLEOTIDE SEQUENCE [LARGE SCALE GENOMIC DNA]</scope>
    <source>
        <strain evidence="2">DSM 17343 / BCRC 17206 / CCUG 44338 / CIP 107171 / LMG 19424 / R1</strain>
    </source>
</reference>
<accession>B3RC20</accession>
<evidence type="ECO:0000313" key="2">
    <source>
        <dbReference type="Proteomes" id="UP000001692"/>
    </source>
</evidence>